<gene>
    <name evidence="1" type="ORF">FJTKL_09967</name>
</gene>
<name>A0ABR4ELQ5_9PEZI</name>
<dbReference type="Proteomes" id="UP001600888">
    <property type="component" value="Unassembled WGS sequence"/>
</dbReference>
<dbReference type="EMBL" id="JBAWTH010000043">
    <property type="protein sequence ID" value="KAL2283347.1"/>
    <property type="molecule type" value="Genomic_DNA"/>
</dbReference>
<evidence type="ECO:0000313" key="2">
    <source>
        <dbReference type="Proteomes" id="UP001600888"/>
    </source>
</evidence>
<evidence type="ECO:0000313" key="1">
    <source>
        <dbReference type="EMBL" id="KAL2283347.1"/>
    </source>
</evidence>
<organism evidence="1 2">
    <name type="scientific">Diaporthe vaccinii</name>
    <dbReference type="NCBI Taxonomy" id="105482"/>
    <lineage>
        <taxon>Eukaryota</taxon>
        <taxon>Fungi</taxon>
        <taxon>Dikarya</taxon>
        <taxon>Ascomycota</taxon>
        <taxon>Pezizomycotina</taxon>
        <taxon>Sordariomycetes</taxon>
        <taxon>Sordariomycetidae</taxon>
        <taxon>Diaporthales</taxon>
        <taxon>Diaporthaceae</taxon>
        <taxon>Diaporthe</taxon>
        <taxon>Diaporthe eres species complex</taxon>
    </lineage>
</organism>
<reference evidence="1 2" key="1">
    <citation type="submission" date="2024-03" db="EMBL/GenBank/DDBJ databases">
        <title>A high-quality draft genome sequence of Diaporthe vaccinii, a causative agent of upright dieback and viscid rot disease in cranberry plants.</title>
        <authorList>
            <person name="Sarrasin M."/>
            <person name="Lang B.F."/>
            <person name="Burger G."/>
        </authorList>
    </citation>
    <scope>NUCLEOTIDE SEQUENCE [LARGE SCALE GENOMIC DNA]</scope>
    <source>
        <strain evidence="1 2">IS7</strain>
    </source>
</reference>
<proteinExistence type="predicted"/>
<sequence length="126" mass="14202">MRPEHRHGPCDRTAIALWDRNAGPGKVTPEHSSEGPPVSIMYRSLEIHTQWAGTGSHFCLDETTFNEVAIPGTCSRWIEQDETLGINERTDDETRRGVELVREFQKNVVESNDSLVRSLARRTVGT</sequence>
<comment type="caution">
    <text evidence="1">The sequence shown here is derived from an EMBL/GenBank/DDBJ whole genome shotgun (WGS) entry which is preliminary data.</text>
</comment>
<keyword evidence="2" id="KW-1185">Reference proteome</keyword>
<protein>
    <recommendedName>
        <fullName evidence="3">Transposase</fullName>
    </recommendedName>
</protein>
<evidence type="ECO:0008006" key="3">
    <source>
        <dbReference type="Google" id="ProtNLM"/>
    </source>
</evidence>
<accession>A0ABR4ELQ5</accession>